<feature type="transmembrane region" description="Helical" evidence="1">
    <location>
        <begin position="12"/>
        <end position="30"/>
    </location>
</feature>
<reference evidence="2 3" key="1">
    <citation type="journal article" date="2019" name="Nat. Ecol. Evol.">
        <title>Megaphylogeny resolves global patterns of mushroom evolution.</title>
        <authorList>
            <person name="Varga T."/>
            <person name="Krizsan K."/>
            <person name="Foldi C."/>
            <person name="Dima B."/>
            <person name="Sanchez-Garcia M."/>
            <person name="Sanchez-Ramirez S."/>
            <person name="Szollosi G.J."/>
            <person name="Szarkandi J.G."/>
            <person name="Papp V."/>
            <person name="Albert L."/>
            <person name="Andreopoulos W."/>
            <person name="Angelini C."/>
            <person name="Antonin V."/>
            <person name="Barry K.W."/>
            <person name="Bougher N.L."/>
            <person name="Buchanan P."/>
            <person name="Buyck B."/>
            <person name="Bense V."/>
            <person name="Catcheside P."/>
            <person name="Chovatia M."/>
            <person name="Cooper J."/>
            <person name="Damon W."/>
            <person name="Desjardin D."/>
            <person name="Finy P."/>
            <person name="Geml J."/>
            <person name="Haridas S."/>
            <person name="Hughes K."/>
            <person name="Justo A."/>
            <person name="Karasinski D."/>
            <person name="Kautmanova I."/>
            <person name="Kiss B."/>
            <person name="Kocsube S."/>
            <person name="Kotiranta H."/>
            <person name="LaButti K.M."/>
            <person name="Lechner B.E."/>
            <person name="Liimatainen K."/>
            <person name="Lipzen A."/>
            <person name="Lukacs Z."/>
            <person name="Mihaltcheva S."/>
            <person name="Morgado L.N."/>
            <person name="Niskanen T."/>
            <person name="Noordeloos M.E."/>
            <person name="Ohm R.A."/>
            <person name="Ortiz-Santana B."/>
            <person name="Ovrebo C."/>
            <person name="Racz N."/>
            <person name="Riley R."/>
            <person name="Savchenko A."/>
            <person name="Shiryaev A."/>
            <person name="Soop K."/>
            <person name="Spirin V."/>
            <person name="Szebenyi C."/>
            <person name="Tomsovsky M."/>
            <person name="Tulloss R.E."/>
            <person name="Uehling J."/>
            <person name="Grigoriev I.V."/>
            <person name="Vagvolgyi C."/>
            <person name="Papp T."/>
            <person name="Martin F.M."/>
            <person name="Miettinen O."/>
            <person name="Hibbett D.S."/>
            <person name="Nagy L.G."/>
        </authorList>
    </citation>
    <scope>NUCLEOTIDE SEQUENCE [LARGE SCALE GENOMIC DNA]</scope>
    <source>
        <strain evidence="2 3">CBS 166.37</strain>
    </source>
</reference>
<proteinExistence type="predicted"/>
<keyword evidence="1" id="KW-0812">Transmembrane</keyword>
<keyword evidence="1" id="KW-0472">Membrane</keyword>
<evidence type="ECO:0000256" key="1">
    <source>
        <dbReference type="SAM" id="Phobius"/>
    </source>
</evidence>
<sequence length="118" mass="13390">MFTVVQARVTAAFVDTVFFGLSLVSVWYTFQALLRTVDGKRWKRIGEANPVMIGVTTLMFLNYTMATSTTIILFYKAFASQHYSETEASRIYNDISSWTIVLEASTPHPHYAIQPLLI</sequence>
<name>A0A5C3LIW6_9AGAR</name>
<dbReference type="Proteomes" id="UP000308652">
    <property type="component" value="Unassembled WGS sequence"/>
</dbReference>
<evidence type="ECO:0000313" key="3">
    <source>
        <dbReference type="Proteomes" id="UP000308652"/>
    </source>
</evidence>
<accession>A0A5C3LIW6</accession>
<keyword evidence="1" id="KW-1133">Transmembrane helix</keyword>
<dbReference type="EMBL" id="ML213670">
    <property type="protein sequence ID" value="TFK32575.1"/>
    <property type="molecule type" value="Genomic_DNA"/>
</dbReference>
<protein>
    <submittedName>
        <fullName evidence="2">Uncharacterized protein</fullName>
    </submittedName>
</protein>
<feature type="transmembrane region" description="Helical" evidence="1">
    <location>
        <begin position="50"/>
        <end position="75"/>
    </location>
</feature>
<dbReference type="AlphaFoldDB" id="A0A5C3LIW6"/>
<keyword evidence="3" id="KW-1185">Reference proteome</keyword>
<gene>
    <name evidence="2" type="ORF">BDQ12DRAFT_499978</name>
</gene>
<evidence type="ECO:0000313" key="2">
    <source>
        <dbReference type="EMBL" id="TFK32575.1"/>
    </source>
</evidence>
<organism evidence="2 3">
    <name type="scientific">Crucibulum laeve</name>
    <dbReference type="NCBI Taxonomy" id="68775"/>
    <lineage>
        <taxon>Eukaryota</taxon>
        <taxon>Fungi</taxon>
        <taxon>Dikarya</taxon>
        <taxon>Basidiomycota</taxon>
        <taxon>Agaricomycotina</taxon>
        <taxon>Agaricomycetes</taxon>
        <taxon>Agaricomycetidae</taxon>
        <taxon>Agaricales</taxon>
        <taxon>Agaricineae</taxon>
        <taxon>Nidulariaceae</taxon>
        <taxon>Crucibulum</taxon>
    </lineage>
</organism>